<dbReference type="GO" id="GO:0004497">
    <property type="term" value="F:monooxygenase activity"/>
    <property type="evidence" value="ECO:0007669"/>
    <property type="project" value="UniProtKB-KW"/>
</dbReference>
<keyword evidence="3 5" id="KW-0479">Metal-binding</keyword>
<evidence type="ECO:0000256" key="2">
    <source>
        <dbReference type="ARBA" id="ARBA00010617"/>
    </source>
</evidence>
<dbReference type="GO" id="GO:0016705">
    <property type="term" value="F:oxidoreductase activity, acting on paired donors, with incorporation or reduction of molecular oxygen"/>
    <property type="evidence" value="ECO:0007669"/>
    <property type="project" value="InterPro"/>
</dbReference>
<dbReference type="InterPro" id="IPR001128">
    <property type="entry name" value="Cyt_P450"/>
</dbReference>
<evidence type="ECO:0000313" key="8">
    <source>
        <dbReference type="EMBL" id="KAF2222033.1"/>
    </source>
</evidence>
<dbReference type="InterPro" id="IPR002403">
    <property type="entry name" value="Cyt_P450_E_grp-IV"/>
</dbReference>
<evidence type="ECO:0000256" key="3">
    <source>
        <dbReference type="ARBA" id="ARBA00022723"/>
    </source>
</evidence>
<proteinExistence type="inferred from homology"/>
<dbReference type="Pfam" id="PF00067">
    <property type="entry name" value="p450"/>
    <property type="match status" value="1"/>
</dbReference>
<evidence type="ECO:0000313" key="9">
    <source>
        <dbReference type="Proteomes" id="UP000799538"/>
    </source>
</evidence>
<dbReference type="GO" id="GO:0005506">
    <property type="term" value="F:iron ion binding"/>
    <property type="evidence" value="ECO:0007669"/>
    <property type="project" value="InterPro"/>
</dbReference>
<dbReference type="Proteomes" id="UP000799538">
    <property type="component" value="Unassembled WGS sequence"/>
</dbReference>
<dbReference type="Gene3D" id="1.10.630.10">
    <property type="entry name" value="Cytochrome P450"/>
    <property type="match status" value="1"/>
</dbReference>
<comment type="similarity">
    <text evidence="2 6">Belongs to the cytochrome P450 family.</text>
</comment>
<organism evidence="8 9">
    <name type="scientific">Elsinoe ampelina</name>
    <dbReference type="NCBI Taxonomy" id="302913"/>
    <lineage>
        <taxon>Eukaryota</taxon>
        <taxon>Fungi</taxon>
        <taxon>Dikarya</taxon>
        <taxon>Ascomycota</taxon>
        <taxon>Pezizomycotina</taxon>
        <taxon>Dothideomycetes</taxon>
        <taxon>Dothideomycetidae</taxon>
        <taxon>Myriangiales</taxon>
        <taxon>Elsinoaceae</taxon>
        <taxon>Elsinoe</taxon>
    </lineage>
</organism>
<evidence type="ECO:0000256" key="6">
    <source>
        <dbReference type="RuleBase" id="RU000461"/>
    </source>
</evidence>
<dbReference type="SUPFAM" id="SSF48264">
    <property type="entry name" value="Cytochrome P450"/>
    <property type="match status" value="1"/>
</dbReference>
<evidence type="ECO:0000256" key="4">
    <source>
        <dbReference type="ARBA" id="ARBA00023004"/>
    </source>
</evidence>
<feature type="signal peptide" evidence="7">
    <location>
        <begin position="1"/>
        <end position="16"/>
    </location>
</feature>
<keyword evidence="5 6" id="KW-0349">Heme</keyword>
<dbReference type="InterPro" id="IPR017972">
    <property type="entry name" value="Cyt_P450_CS"/>
</dbReference>
<dbReference type="CDD" id="cd11062">
    <property type="entry name" value="CYP58-like"/>
    <property type="match status" value="1"/>
</dbReference>
<evidence type="ECO:0000256" key="1">
    <source>
        <dbReference type="ARBA" id="ARBA00001971"/>
    </source>
</evidence>
<dbReference type="AlphaFoldDB" id="A0A6A6G8Y4"/>
<evidence type="ECO:0000256" key="7">
    <source>
        <dbReference type="SAM" id="SignalP"/>
    </source>
</evidence>
<keyword evidence="9" id="KW-1185">Reference proteome</keyword>
<comment type="cofactor">
    <cofactor evidence="1 5">
        <name>heme</name>
        <dbReference type="ChEBI" id="CHEBI:30413"/>
    </cofactor>
</comment>
<dbReference type="PROSITE" id="PS00086">
    <property type="entry name" value="CYTOCHROME_P450"/>
    <property type="match status" value="1"/>
</dbReference>
<keyword evidence="6" id="KW-0503">Monooxygenase</keyword>
<sequence>MTLLTIPLQSLQSLLTLPPLTLLLLSYLGQESTYLTSLFASHPSPILRIGPNEVLIADGAALAPIYSEKGGMVKAGCYRNFDIMGWPSLFSSLDRGYRARRAKSVVGMFATRRIREGEEGLRRVVGEWVGRMEGVVGRAREEGGAEGKGTGRVDVLDLGRSLAVDVVSEYLFGVSYGGLREGEGAKGAHKLSASEFVNAFVGVGRFFFMPNWLFVVVEKVSQYLFETKETVESMETVEGFVKRIVSEAGEDDDTYQARMLKAGLTKDEVAAQCMDLMFAGTDSSGMNISTFCWQLAKNKDCYAKVKDEVKQAKAEDQNYEASSLPYLRSCIKETLRLSMANPTRLPRVVPEGGWLYTPAADYSFSGPASKTTYRSFFLPEGTIVSCQIHTLHHNPSVFPDPYSFKPERWLESSSEQLEKMNRDLIPFSLGSRQCIARNLAMAELNMACGGIVESRVLDGATNVGEKIEILEWFNSKVEGERIEIEY</sequence>
<accession>A0A6A6G8Y4</accession>
<feature type="chain" id="PRO_5025431924" evidence="7">
    <location>
        <begin position="17"/>
        <end position="486"/>
    </location>
</feature>
<keyword evidence="4 5" id="KW-0408">Iron</keyword>
<reference evidence="9" key="1">
    <citation type="journal article" date="2020" name="Stud. Mycol.">
        <title>101 Dothideomycetes genomes: A test case for predicting lifestyles and emergence of pathogens.</title>
        <authorList>
            <person name="Haridas S."/>
            <person name="Albert R."/>
            <person name="Binder M."/>
            <person name="Bloem J."/>
            <person name="LaButti K."/>
            <person name="Salamov A."/>
            <person name="Andreopoulos B."/>
            <person name="Baker S."/>
            <person name="Barry K."/>
            <person name="Bills G."/>
            <person name="Bluhm B."/>
            <person name="Cannon C."/>
            <person name="Castanera R."/>
            <person name="Culley D."/>
            <person name="Daum C."/>
            <person name="Ezra D."/>
            <person name="Gonzalez J."/>
            <person name="Henrissat B."/>
            <person name="Kuo A."/>
            <person name="Liang C."/>
            <person name="Lipzen A."/>
            <person name="Lutzoni F."/>
            <person name="Magnuson J."/>
            <person name="Mondo S."/>
            <person name="Nolan M."/>
            <person name="Ohm R."/>
            <person name="Pangilinan J."/>
            <person name="Park H.-J."/>
            <person name="Ramirez L."/>
            <person name="Alfaro M."/>
            <person name="Sun H."/>
            <person name="Tritt A."/>
            <person name="Yoshinaga Y."/>
            <person name="Zwiers L.-H."/>
            <person name="Turgeon B."/>
            <person name="Goodwin S."/>
            <person name="Spatafora J."/>
            <person name="Crous P."/>
            <person name="Grigoriev I."/>
        </authorList>
    </citation>
    <scope>NUCLEOTIDE SEQUENCE [LARGE SCALE GENOMIC DNA]</scope>
    <source>
        <strain evidence="9">CECT 20119</strain>
    </source>
</reference>
<dbReference type="GO" id="GO:0020037">
    <property type="term" value="F:heme binding"/>
    <property type="evidence" value="ECO:0007669"/>
    <property type="project" value="InterPro"/>
</dbReference>
<dbReference type="EMBL" id="ML992509">
    <property type="protein sequence ID" value="KAF2222033.1"/>
    <property type="molecule type" value="Genomic_DNA"/>
</dbReference>
<dbReference type="InterPro" id="IPR036396">
    <property type="entry name" value="Cyt_P450_sf"/>
</dbReference>
<name>A0A6A6G8Y4_9PEZI</name>
<dbReference type="PRINTS" id="PR00465">
    <property type="entry name" value="EP450IV"/>
</dbReference>
<keyword evidence="6" id="KW-0560">Oxidoreductase</keyword>
<dbReference type="OrthoDB" id="1470350at2759"/>
<keyword evidence="7" id="KW-0732">Signal</keyword>
<dbReference type="InterPro" id="IPR050121">
    <property type="entry name" value="Cytochrome_P450_monoxygenase"/>
</dbReference>
<gene>
    <name evidence="8" type="ORF">BDZ85DRAFT_314355</name>
</gene>
<feature type="binding site" description="axial binding residue" evidence="5">
    <location>
        <position position="434"/>
    </location>
    <ligand>
        <name>heme</name>
        <dbReference type="ChEBI" id="CHEBI:30413"/>
    </ligand>
    <ligandPart>
        <name>Fe</name>
        <dbReference type="ChEBI" id="CHEBI:18248"/>
    </ligandPart>
</feature>
<dbReference type="PRINTS" id="PR00385">
    <property type="entry name" value="P450"/>
</dbReference>
<protein>
    <submittedName>
        <fullName evidence="8">Cytochrome P450</fullName>
    </submittedName>
</protein>
<dbReference type="PANTHER" id="PTHR24305:SF156">
    <property type="entry name" value="P450, PUTATIVE (EUROFUNG)-RELATED"/>
    <property type="match status" value="1"/>
</dbReference>
<evidence type="ECO:0000256" key="5">
    <source>
        <dbReference type="PIRSR" id="PIRSR602403-1"/>
    </source>
</evidence>
<dbReference type="PANTHER" id="PTHR24305">
    <property type="entry name" value="CYTOCHROME P450"/>
    <property type="match status" value="1"/>
</dbReference>